<gene>
    <name evidence="2" type="ORF">Hypma_009379</name>
</gene>
<organism evidence="2 3">
    <name type="scientific">Hypsizygus marmoreus</name>
    <name type="common">White beech mushroom</name>
    <name type="synonym">Agaricus marmoreus</name>
    <dbReference type="NCBI Taxonomy" id="39966"/>
    <lineage>
        <taxon>Eukaryota</taxon>
        <taxon>Fungi</taxon>
        <taxon>Dikarya</taxon>
        <taxon>Basidiomycota</taxon>
        <taxon>Agaricomycotina</taxon>
        <taxon>Agaricomycetes</taxon>
        <taxon>Agaricomycetidae</taxon>
        <taxon>Agaricales</taxon>
        <taxon>Tricholomatineae</taxon>
        <taxon>Lyophyllaceae</taxon>
        <taxon>Hypsizygus</taxon>
    </lineage>
</organism>
<dbReference type="EMBL" id="LUEZ02000046">
    <property type="protein sequence ID" value="RDB23464.1"/>
    <property type="molecule type" value="Genomic_DNA"/>
</dbReference>
<dbReference type="InParanoid" id="A0A369JVQ7"/>
<reference evidence="2" key="1">
    <citation type="submission" date="2018-04" db="EMBL/GenBank/DDBJ databases">
        <title>Whole genome sequencing of Hypsizygus marmoreus.</title>
        <authorList>
            <person name="Choi I.-G."/>
            <person name="Min B."/>
            <person name="Kim J.-G."/>
            <person name="Kim S."/>
            <person name="Oh Y.-L."/>
            <person name="Kong W.-S."/>
            <person name="Park H."/>
            <person name="Jeong J."/>
            <person name="Song E.-S."/>
        </authorList>
    </citation>
    <scope>NUCLEOTIDE SEQUENCE [LARGE SCALE GENOMIC DNA]</scope>
    <source>
        <strain evidence="2">51987-8</strain>
    </source>
</reference>
<name>A0A369JVQ7_HYPMA</name>
<sequence>MAYQHLNASYHSYHVLDAISNDEDGLKALRRHHRVVDSTSTEDNGVKASFHNHHVLATTSNGEDGPKPKTHTTNDMPSMPLATTTTRRDRNLGLQPQPPPRHE</sequence>
<dbReference type="Proteomes" id="UP000076154">
    <property type="component" value="Unassembled WGS sequence"/>
</dbReference>
<protein>
    <submittedName>
        <fullName evidence="2">Uncharacterized protein</fullName>
    </submittedName>
</protein>
<comment type="caution">
    <text evidence="2">The sequence shown here is derived from an EMBL/GenBank/DDBJ whole genome shotgun (WGS) entry which is preliminary data.</text>
</comment>
<evidence type="ECO:0000256" key="1">
    <source>
        <dbReference type="SAM" id="MobiDB-lite"/>
    </source>
</evidence>
<feature type="compositionally biased region" description="Polar residues" evidence="1">
    <location>
        <begin position="71"/>
        <end position="85"/>
    </location>
</feature>
<evidence type="ECO:0000313" key="3">
    <source>
        <dbReference type="Proteomes" id="UP000076154"/>
    </source>
</evidence>
<keyword evidence="3" id="KW-1185">Reference proteome</keyword>
<evidence type="ECO:0000313" key="2">
    <source>
        <dbReference type="EMBL" id="RDB23464.1"/>
    </source>
</evidence>
<proteinExistence type="predicted"/>
<feature type="region of interest" description="Disordered" evidence="1">
    <location>
        <begin position="56"/>
        <end position="103"/>
    </location>
</feature>
<accession>A0A369JVQ7</accession>
<dbReference type="AlphaFoldDB" id="A0A369JVQ7"/>